<name>A0A653D358_CALMS</name>
<dbReference type="EMBL" id="CAACVG010009868">
    <property type="protein sequence ID" value="VEN54402.1"/>
    <property type="molecule type" value="Genomic_DNA"/>
</dbReference>
<organism evidence="1 2">
    <name type="scientific">Callosobruchus maculatus</name>
    <name type="common">Southern cowpea weevil</name>
    <name type="synonym">Pulse bruchid</name>
    <dbReference type="NCBI Taxonomy" id="64391"/>
    <lineage>
        <taxon>Eukaryota</taxon>
        <taxon>Metazoa</taxon>
        <taxon>Ecdysozoa</taxon>
        <taxon>Arthropoda</taxon>
        <taxon>Hexapoda</taxon>
        <taxon>Insecta</taxon>
        <taxon>Pterygota</taxon>
        <taxon>Neoptera</taxon>
        <taxon>Endopterygota</taxon>
        <taxon>Coleoptera</taxon>
        <taxon>Polyphaga</taxon>
        <taxon>Cucujiformia</taxon>
        <taxon>Chrysomeloidea</taxon>
        <taxon>Chrysomelidae</taxon>
        <taxon>Bruchinae</taxon>
        <taxon>Bruchini</taxon>
        <taxon>Callosobruchus</taxon>
    </lineage>
</organism>
<sequence>MALRSSSQMAEMTNPKHIPHSPCRIVRIITKMMSPWHCTLNTRIMKISTNVVWPHITTNWVTTWENRISPGDTPG</sequence>
<gene>
    <name evidence="1" type="ORF">CALMAC_LOCUS13885</name>
</gene>
<dbReference type="AlphaFoldDB" id="A0A653D358"/>
<keyword evidence="2" id="KW-1185">Reference proteome</keyword>
<protein>
    <submittedName>
        <fullName evidence="1">Uncharacterized protein</fullName>
    </submittedName>
</protein>
<proteinExistence type="predicted"/>
<dbReference type="OrthoDB" id="7428155at2759"/>
<accession>A0A653D358</accession>
<evidence type="ECO:0000313" key="2">
    <source>
        <dbReference type="Proteomes" id="UP000410492"/>
    </source>
</evidence>
<dbReference type="Proteomes" id="UP000410492">
    <property type="component" value="Unassembled WGS sequence"/>
</dbReference>
<reference evidence="1 2" key="1">
    <citation type="submission" date="2019-01" db="EMBL/GenBank/DDBJ databases">
        <authorList>
            <person name="Sayadi A."/>
        </authorList>
    </citation>
    <scope>NUCLEOTIDE SEQUENCE [LARGE SCALE GENOMIC DNA]</scope>
</reference>
<evidence type="ECO:0000313" key="1">
    <source>
        <dbReference type="EMBL" id="VEN54402.1"/>
    </source>
</evidence>